<dbReference type="GO" id="GO:0004674">
    <property type="term" value="F:protein serine/threonine kinase activity"/>
    <property type="evidence" value="ECO:0007669"/>
    <property type="project" value="UniProtKB-KW"/>
</dbReference>
<keyword evidence="5 9" id="KW-0418">Kinase</keyword>
<dbReference type="InterPro" id="IPR000719">
    <property type="entry name" value="Prot_kinase_dom"/>
</dbReference>
<dbReference type="PANTHER" id="PTHR11042:SF160">
    <property type="entry name" value="EUKARYOTIC TRANSLATION INITIATION FACTOR 2-ALPHA KINASE 1"/>
    <property type="match status" value="1"/>
</dbReference>
<dbReference type="GO" id="GO:0005737">
    <property type="term" value="C:cytoplasm"/>
    <property type="evidence" value="ECO:0007669"/>
    <property type="project" value="TreeGrafter"/>
</dbReference>
<evidence type="ECO:0000256" key="1">
    <source>
        <dbReference type="ARBA" id="ARBA00012513"/>
    </source>
</evidence>
<dbReference type="InterPro" id="IPR011009">
    <property type="entry name" value="Kinase-like_dom_sf"/>
</dbReference>
<dbReference type="Pfam" id="PF18860">
    <property type="entry name" value="AbiJ_NTD3"/>
    <property type="match status" value="1"/>
</dbReference>
<organism evidence="9 10">
    <name type="scientific">Lacrimispora xylanisolvens</name>
    <dbReference type="NCBI Taxonomy" id="384636"/>
    <lineage>
        <taxon>Bacteria</taxon>
        <taxon>Bacillati</taxon>
        <taxon>Bacillota</taxon>
        <taxon>Clostridia</taxon>
        <taxon>Lachnospirales</taxon>
        <taxon>Lachnospiraceae</taxon>
        <taxon>Lacrimispora</taxon>
    </lineage>
</organism>
<dbReference type="SUPFAM" id="SSF56112">
    <property type="entry name" value="Protein kinase-like (PK-like)"/>
    <property type="match status" value="1"/>
</dbReference>
<dbReference type="RefSeq" id="WP_170072569.1">
    <property type="nucleotide sequence ID" value="NZ_PTJA01000016.1"/>
</dbReference>
<dbReference type="Gene3D" id="1.10.510.10">
    <property type="entry name" value="Transferase(Phosphotransferase) domain 1"/>
    <property type="match status" value="1"/>
</dbReference>
<protein>
    <recommendedName>
        <fullName evidence="1">non-specific serine/threonine protein kinase</fullName>
        <ecNumber evidence="1">2.7.11.1</ecNumber>
    </recommendedName>
</protein>
<dbReference type="EC" id="2.7.11.1" evidence="1"/>
<accession>A0A2S6HJ94</accession>
<dbReference type="GO" id="GO:0005524">
    <property type="term" value="F:ATP binding"/>
    <property type="evidence" value="ECO:0007669"/>
    <property type="project" value="UniProtKB-UniRule"/>
</dbReference>
<dbReference type="Proteomes" id="UP000237749">
    <property type="component" value="Unassembled WGS sequence"/>
</dbReference>
<proteinExistence type="predicted"/>
<dbReference type="PROSITE" id="PS50011">
    <property type="entry name" value="PROTEIN_KINASE_DOM"/>
    <property type="match status" value="1"/>
</dbReference>
<evidence type="ECO:0000313" key="9">
    <source>
        <dbReference type="EMBL" id="PPK77536.1"/>
    </source>
</evidence>
<dbReference type="GO" id="GO:0006796">
    <property type="term" value="P:phosphate-containing compound metabolic process"/>
    <property type="evidence" value="ECO:0007669"/>
    <property type="project" value="UniProtKB-ARBA"/>
</dbReference>
<evidence type="ECO:0000259" key="8">
    <source>
        <dbReference type="PROSITE" id="PS50011"/>
    </source>
</evidence>
<reference evidence="9 10" key="1">
    <citation type="submission" date="2018-02" db="EMBL/GenBank/DDBJ databases">
        <title>Genomic Encyclopedia of Archaeal and Bacterial Type Strains, Phase II (KMG-II): from individual species to whole genera.</title>
        <authorList>
            <person name="Goeker M."/>
        </authorList>
    </citation>
    <scope>NUCLEOTIDE SEQUENCE [LARGE SCALE GENOMIC DNA]</scope>
    <source>
        <strain evidence="9 10">DSM 3808</strain>
    </source>
</reference>
<evidence type="ECO:0000256" key="4">
    <source>
        <dbReference type="ARBA" id="ARBA00022741"/>
    </source>
</evidence>
<evidence type="ECO:0000256" key="2">
    <source>
        <dbReference type="ARBA" id="ARBA00022527"/>
    </source>
</evidence>
<keyword evidence="2" id="KW-0723">Serine/threonine-protein kinase</keyword>
<dbReference type="InterPro" id="IPR041427">
    <property type="entry name" value="AbiJ-NTD3"/>
</dbReference>
<evidence type="ECO:0000256" key="5">
    <source>
        <dbReference type="ARBA" id="ARBA00022777"/>
    </source>
</evidence>
<comment type="caution">
    <text evidence="9">The sequence shown here is derived from an EMBL/GenBank/DDBJ whole genome shotgun (WGS) entry which is preliminary data.</text>
</comment>
<sequence>MNKITQITKRDIIDIINNGIVVDTDNIINSEIYENIYEDKNYKICYHGRLDEIDFLKRIYDLQNIPSMDSRFSDAEGDIWQHTVNNYDWDDDWIFSDSRFELLYGDDEVFLKFICEIFHPIVRNESQPWKKILKIINDLLRIDGYELYEHSHISGRAIYFWRETGENFVEIPDNTHSKFYELKLIGEGSYAKVFKYRNDTYQKMFVIKRAKSDLDDKELERFKREYEQMKSLNSPYIVEVYGYDDSKHEYSMEYMDFTLDKYISTNNGNLTFKQRKGISMQILRAFKYIHSKELLHRDICPKNILVKKYDDVDVFKVSDFGLVKIPNSNLTSLNTEYKGYFNDPELRLEGFASYGIVHEIYALTRVIYFVMTGKTNTDKILNESLKSFVLKGLNPDKRLRFQNIEQLTKAFSDITE</sequence>
<dbReference type="GO" id="GO:0006417">
    <property type="term" value="P:regulation of translation"/>
    <property type="evidence" value="ECO:0007669"/>
    <property type="project" value="UniProtKB-ARBA"/>
</dbReference>
<evidence type="ECO:0000256" key="6">
    <source>
        <dbReference type="ARBA" id="ARBA00022840"/>
    </source>
</evidence>
<keyword evidence="3" id="KW-0808">Transferase</keyword>
<feature type="domain" description="Protein kinase" evidence="8">
    <location>
        <begin position="179"/>
        <end position="416"/>
    </location>
</feature>
<dbReference type="InterPro" id="IPR017441">
    <property type="entry name" value="Protein_kinase_ATP_BS"/>
</dbReference>
<dbReference type="InterPro" id="IPR008266">
    <property type="entry name" value="Tyr_kinase_AS"/>
</dbReference>
<dbReference type="PROSITE" id="PS00107">
    <property type="entry name" value="PROTEIN_KINASE_ATP"/>
    <property type="match status" value="1"/>
</dbReference>
<dbReference type="AlphaFoldDB" id="A0A2S6HJ94"/>
<keyword evidence="4 7" id="KW-0547">Nucleotide-binding</keyword>
<feature type="binding site" evidence="7">
    <location>
        <position position="208"/>
    </location>
    <ligand>
        <name>ATP</name>
        <dbReference type="ChEBI" id="CHEBI:30616"/>
    </ligand>
</feature>
<evidence type="ECO:0000256" key="7">
    <source>
        <dbReference type="PROSITE-ProRule" id="PRU10141"/>
    </source>
</evidence>
<gene>
    <name evidence="9" type="ORF">BXY41_11675</name>
</gene>
<keyword evidence="6 7" id="KW-0067">ATP-binding</keyword>
<dbReference type="PANTHER" id="PTHR11042">
    <property type="entry name" value="EUKARYOTIC TRANSLATION INITIATION FACTOR 2-ALPHA KINASE EIF2-ALPHA KINASE -RELATED"/>
    <property type="match status" value="1"/>
</dbReference>
<dbReference type="Pfam" id="PF00069">
    <property type="entry name" value="Pkinase"/>
    <property type="match status" value="1"/>
</dbReference>
<dbReference type="CDD" id="cd00180">
    <property type="entry name" value="PKc"/>
    <property type="match status" value="1"/>
</dbReference>
<dbReference type="InterPro" id="IPR050339">
    <property type="entry name" value="CC_SR_Kinase"/>
</dbReference>
<evidence type="ECO:0000313" key="10">
    <source>
        <dbReference type="Proteomes" id="UP000237749"/>
    </source>
</evidence>
<evidence type="ECO:0000256" key="3">
    <source>
        <dbReference type="ARBA" id="ARBA00022679"/>
    </source>
</evidence>
<keyword evidence="10" id="KW-1185">Reference proteome</keyword>
<name>A0A2S6HJ94_9FIRM</name>
<dbReference type="PROSITE" id="PS00109">
    <property type="entry name" value="PROTEIN_KINASE_TYR"/>
    <property type="match status" value="1"/>
</dbReference>
<dbReference type="EMBL" id="PTJA01000016">
    <property type="protein sequence ID" value="PPK77536.1"/>
    <property type="molecule type" value="Genomic_DNA"/>
</dbReference>
<dbReference type="GO" id="GO:0006950">
    <property type="term" value="P:response to stress"/>
    <property type="evidence" value="ECO:0007669"/>
    <property type="project" value="UniProtKB-ARBA"/>
</dbReference>